<dbReference type="Proteomes" id="UP000243588">
    <property type="component" value="Unassembled WGS sequence"/>
</dbReference>
<dbReference type="Gene3D" id="2.170.130.10">
    <property type="entry name" value="TonB-dependent receptor, plug domain"/>
    <property type="match status" value="1"/>
</dbReference>
<dbReference type="PROSITE" id="PS52016">
    <property type="entry name" value="TONB_DEPENDENT_REC_3"/>
    <property type="match status" value="1"/>
</dbReference>
<keyword evidence="4 7" id="KW-0812">Transmembrane</keyword>
<dbReference type="InterPro" id="IPR036942">
    <property type="entry name" value="Beta-barrel_TonB_sf"/>
</dbReference>
<organism evidence="10 11">
    <name type="scientific">Myroides phaeus</name>
    <dbReference type="NCBI Taxonomy" id="702745"/>
    <lineage>
        <taxon>Bacteria</taxon>
        <taxon>Pseudomonadati</taxon>
        <taxon>Bacteroidota</taxon>
        <taxon>Flavobacteriia</taxon>
        <taxon>Flavobacteriales</taxon>
        <taxon>Flavobacteriaceae</taxon>
        <taxon>Myroides</taxon>
    </lineage>
</organism>
<dbReference type="InterPro" id="IPR041700">
    <property type="entry name" value="OMP_b-brl_3"/>
</dbReference>
<protein>
    <submittedName>
        <fullName evidence="10">Outer membrane receptor for ferrienterochelin and colicins</fullName>
    </submittedName>
</protein>
<evidence type="ECO:0000256" key="5">
    <source>
        <dbReference type="ARBA" id="ARBA00023136"/>
    </source>
</evidence>
<keyword evidence="3 7" id="KW-1134">Transmembrane beta strand</keyword>
<evidence type="ECO:0000259" key="9">
    <source>
        <dbReference type="Pfam" id="PF14905"/>
    </source>
</evidence>
<dbReference type="InterPro" id="IPR039426">
    <property type="entry name" value="TonB-dep_rcpt-like"/>
</dbReference>
<feature type="domain" description="Outer membrane protein beta-barrel" evidence="9">
    <location>
        <begin position="378"/>
        <end position="784"/>
    </location>
</feature>
<gene>
    <name evidence="10" type="ORF">SAMN05421818_13019</name>
</gene>
<dbReference type="PANTHER" id="PTHR40980">
    <property type="entry name" value="PLUG DOMAIN-CONTAINING PROTEIN"/>
    <property type="match status" value="1"/>
</dbReference>
<keyword evidence="2 7" id="KW-0813">Transport</keyword>
<dbReference type="Pfam" id="PF14905">
    <property type="entry name" value="OMP_b-brl_3"/>
    <property type="match status" value="1"/>
</dbReference>
<dbReference type="AlphaFoldDB" id="A0A1G8GPC2"/>
<keyword evidence="6 7" id="KW-0998">Cell outer membrane</keyword>
<dbReference type="SUPFAM" id="SSF49464">
    <property type="entry name" value="Carboxypeptidase regulatory domain-like"/>
    <property type="match status" value="1"/>
</dbReference>
<evidence type="ECO:0000256" key="3">
    <source>
        <dbReference type="ARBA" id="ARBA00022452"/>
    </source>
</evidence>
<dbReference type="SUPFAM" id="SSF56935">
    <property type="entry name" value="Porins"/>
    <property type="match status" value="1"/>
</dbReference>
<dbReference type="InterPro" id="IPR037066">
    <property type="entry name" value="Plug_dom_sf"/>
</dbReference>
<evidence type="ECO:0000256" key="7">
    <source>
        <dbReference type="PROSITE-ProRule" id="PRU01360"/>
    </source>
</evidence>
<keyword evidence="11" id="KW-1185">Reference proteome</keyword>
<evidence type="ECO:0000256" key="6">
    <source>
        <dbReference type="ARBA" id="ARBA00023237"/>
    </source>
</evidence>
<dbReference type="GO" id="GO:0009279">
    <property type="term" value="C:cell outer membrane"/>
    <property type="evidence" value="ECO:0007669"/>
    <property type="project" value="UniProtKB-SubCell"/>
</dbReference>
<dbReference type="Pfam" id="PF13715">
    <property type="entry name" value="CarbopepD_reg_2"/>
    <property type="match status" value="1"/>
</dbReference>
<proteinExistence type="inferred from homology"/>
<dbReference type="Gene3D" id="2.40.170.20">
    <property type="entry name" value="TonB-dependent receptor, beta-barrel domain"/>
    <property type="match status" value="1"/>
</dbReference>
<keyword evidence="10" id="KW-0675">Receptor</keyword>
<comment type="similarity">
    <text evidence="7">Belongs to the TonB-dependent receptor family.</text>
</comment>
<evidence type="ECO:0000313" key="11">
    <source>
        <dbReference type="Proteomes" id="UP000243588"/>
    </source>
</evidence>
<feature type="signal peptide" evidence="8">
    <location>
        <begin position="1"/>
        <end position="35"/>
    </location>
</feature>
<accession>A0A1G8GPC2</accession>
<dbReference type="PANTHER" id="PTHR40980:SF4">
    <property type="entry name" value="TONB-DEPENDENT RECEPTOR-LIKE BETA-BARREL DOMAIN-CONTAINING PROTEIN"/>
    <property type="match status" value="1"/>
</dbReference>
<keyword evidence="8" id="KW-0732">Signal</keyword>
<evidence type="ECO:0000256" key="2">
    <source>
        <dbReference type="ARBA" id="ARBA00022448"/>
    </source>
</evidence>
<feature type="chain" id="PRO_5017463687" evidence="8">
    <location>
        <begin position="36"/>
        <end position="814"/>
    </location>
</feature>
<evidence type="ECO:0000256" key="1">
    <source>
        <dbReference type="ARBA" id="ARBA00004571"/>
    </source>
</evidence>
<evidence type="ECO:0000256" key="8">
    <source>
        <dbReference type="SAM" id="SignalP"/>
    </source>
</evidence>
<keyword evidence="5 7" id="KW-0472">Membrane</keyword>
<dbReference type="InterPro" id="IPR008969">
    <property type="entry name" value="CarboxyPept-like_regulatory"/>
</dbReference>
<evidence type="ECO:0000256" key="4">
    <source>
        <dbReference type="ARBA" id="ARBA00022692"/>
    </source>
</evidence>
<evidence type="ECO:0000313" key="10">
    <source>
        <dbReference type="EMBL" id="SDH96131.1"/>
    </source>
</evidence>
<name>A0A1G8GPC2_9FLAO</name>
<dbReference type="STRING" id="702745.SAMN05421818_13019"/>
<sequence>MLATQIKTNKLNSITIMKFKLSIFLFLTMVCTTFAQQKGKVTGIVFDKTLNEAVPYATISLKDGEAIVTGQMTAEDGKFELSAPMKKYTIEVQFIGYKTFTKEFELTEAIQNFGYINLQPEATTLEGVNIVAEQSTIEQKIDRKVINVGKDLTTVGATASEIMNNIPSVNVDQDGKISLRGNENVRILIDGRPTNISADQLLKQIPSTSIKSIELITNPSAKYNPEGMSGIINIVLHKNTADGFNGSVDTGLTIAKTPKTTNSLNLNYRQGKLNFFGNGSFSSGKYKNEGDMFRHDISSPTEIRMRSKNNSYLYKVGVDYYIDDNNTLSFYTNQSNGSNDLDLYTSTVYPKGDFEDIFQKTYYDGSSRYSSYNLAYKHLFEKKGHTLDVEVNLNDNKRTNDGDYNTKTGVANNVFYQDFSVDKSTMTTVNVDYVNPLNDHTKLEVGAEARISRAENNFNSTIVGKDIVNNDYNQDIYSAYVTFGQNYGKFNYQVGTRLESYKVDSKTAGKTIFKDDYVTLYPSVYLGYNMTDNDMFNLSYSRRVDRPSVSQTNPIRQFSTPLMSMVGNPELKPQFTNSIELNYTRMFAKQSSITAGVYYRNINKEINHVIYKDPLNDNPNALLMTYDNYKSNDAYGFEVSANIKVTPWWDMQPAIDFSSIKQTGVVSEIKTTTQGIETEMIMRSITANAFNARLNSNFKATKNLRFNLFGFYRGGVDGITSDSKEMYKIDAGVRYSLLNNKMSISARVNDIFNTMKYGYNSIYPYPATGEFRWESRSLYIGVNYMFGGAKNRALQRKYRDSNTKQSSGGGGGLF</sequence>
<comment type="subcellular location">
    <subcellularLocation>
        <location evidence="1 7">Cell outer membrane</location>
        <topology evidence="1 7">Multi-pass membrane protein</topology>
    </subcellularLocation>
</comment>
<reference evidence="11" key="1">
    <citation type="submission" date="2016-10" db="EMBL/GenBank/DDBJ databases">
        <authorList>
            <person name="Varghese N."/>
            <person name="Submissions S."/>
        </authorList>
    </citation>
    <scope>NUCLEOTIDE SEQUENCE [LARGE SCALE GENOMIC DNA]</scope>
    <source>
        <strain evidence="11">DSM 23313</strain>
    </source>
</reference>
<dbReference type="EMBL" id="FNDQ01000030">
    <property type="protein sequence ID" value="SDH96131.1"/>
    <property type="molecule type" value="Genomic_DNA"/>
</dbReference>
<dbReference type="Gene3D" id="2.60.40.1120">
    <property type="entry name" value="Carboxypeptidase-like, regulatory domain"/>
    <property type="match status" value="1"/>
</dbReference>